<evidence type="ECO:0000259" key="2">
    <source>
        <dbReference type="Pfam" id="PF01593"/>
    </source>
</evidence>
<dbReference type="PROSITE" id="PS51257">
    <property type="entry name" value="PROKAR_LIPOPROTEIN"/>
    <property type="match status" value="1"/>
</dbReference>
<organism evidence="3 4">
    <name type="scientific">Gynuella sunshinyii YC6258</name>
    <dbReference type="NCBI Taxonomy" id="1445510"/>
    <lineage>
        <taxon>Bacteria</taxon>
        <taxon>Pseudomonadati</taxon>
        <taxon>Pseudomonadota</taxon>
        <taxon>Gammaproteobacteria</taxon>
        <taxon>Oceanospirillales</taxon>
        <taxon>Saccharospirillaceae</taxon>
        <taxon>Gynuella</taxon>
    </lineage>
</organism>
<name>A0A0C5V785_9GAMM</name>
<gene>
    <name evidence="3" type="ORF">YC6258_03214</name>
</gene>
<feature type="domain" description="Amine oxidase" evidence="2">
    <location>
        <begin position="24"/>
        <end position="515"/>
    </location>
</feature>
<dbReference type="STRING" id="1445510.YC6258_03214"/>
<dbReference type="HOGENOM" id="CLU_019722_3_0_6"/>
<protein>
    <submittedName>
        <fullName evidence="3">Phytoene dehydrogenase-related protein</fullName>
    </submittedName>
</protein>
<evidence type="ECO:0000256" key="1">
    <source>
        <dbReference type="ARBA" id="ARBA00006046"/>
    </source>
</evidence>
<reference evidence="3 4" key="1">
    <citation type="submission" date="2014-01" db="EMBL/GenBank/DDBJ databases">
        <title>Full genme sequencing of cellulolytic bacterium Gynuella sunshinyii YC6258T gen. nov., sp. nov.</title>
        <authorList>
            <person name="Khan H."/>
            <person name="Chung E.J."/>
            <person name="Chung Y.R."/>
        </authorList>
    </citation>
    <scope>NUCLEOTIDE SEQUENCE [LARGE SCALE GENOMIC DNA]</scope>
    <source>
        <strain evidence="3 4">YC6258</strain>
    </source>
</reference>
<accession>A0A0C5V785</accession>
<comment type="similarity">
    <text evidence="1">Belongs to the carotenoid/retinoid oxidoreductase family.</text>
</comment>
<dbReference type="KEGG" id="gsn:YC6258_03214"/>
<dbReference type="AlphaFoldDB" id="A0A0C5V785"/>
<evidence type="ECO:0000313" key="3">
    <source>
        <dbReference type="EMBL" id="AJQ95250.1"/>
    </source>
</evidence>
<dbReference type="GO" id="GO:0016491">
    <property type="term" value="F:oxidoreductase activity"/>
    <property type="evidence" value="ECO:0007669"/>
    <property type="project" value="InterPro"/>
</dbReference>
<dbReference type="InterPro" id="IPR002937">
    <property type="entry name" value="Amino_oxidase"/>
</dbReference>
<dbReference type="Pfam" id="PF01593">
    <property type="entry name" value="Amino_oxidase"/>
    <property type="match status" value="1"/>
</dbReference>
<dbReference type="EMBL" id="CP007142">
    <property type="protein sequence ID" value="AJQ95250.1"/>
    <property type="molecule type" value="Genomic_DNA"/>
</dbReference>
<dbReference type="SUPFAM" id="SSF51905">
    <property type="entry name" value="FAD/NAD(P)-binding domain"/>
    <property type="match status" value="1"/>
</dbReference>
<evidence type="ECO:0000313" key="4">
    <source>
        <dbReference type="Proteomes" id="UP000032266"/>
    </source>
</evidence>
<dbReference type="Proteomes" id="UP000032266">
    <property type="component" value="Chromosome"/>
</dbReference>
<dbReference type="InterPro" id="IPR036188">
    <property type="entry name" value="FAD/NAD-bd_sf"/>
</dbReference>
<dbReference type="OrthoDB" id="9774675at2"/>
<dbReference type="Gene3D" id="3.50.50.60">
    <property type="entry name" value="FAD/NAD(P)-binding domain"/>
    <property type="match status" value="2"/>
</dbReference>
<proteinExistence type="inferred from homology"/>
<dbReference type="PANTHER" id="PTHR43734:SF1">
    <property type="entry name" value="PHYTOENE DESATURASE"/>
    <property type="match status" value="1"/>
</dbReference>
<keyword evidence="4" id="KW-1185">Reference proteome</keyword>
<dbReference type="PANTHER" id="PTHR43734">
    <property type="entry name" value="PHYTOENE DESATURASE"/>
    <property type="match status" value="1"/>
</dbReference>
<dbReference type="RefSeq" id="WP_044617585.1">
    <property type="nucleotide sequence ID" value="NZ_CP007142.1"/>
</dbReference>
<sequence length="568" mass="64105">MTTANKTTSATKGTNEILIIGAGVAGLAAGCYLQMNGFQTRILERHTLPGGCCTAWTRKGYVFDYCIEWLNGTDPDSSPYKVWHELGALNGKSIKTFEQFNRVIDADGQTVNFYTDPDRLEQHLLSISPEDERLIKNFCRYMRRFQKLDLCPPLAPIPLMGWKQKLTMAAEILPQLGLFWRTGGTQMDDFCEQLKHPLLKKTFPLILMQDHGNFSLIPYLYTMAAAGSGNAGFPEGGSLGLSQSITRRYLDLGGKIDYKIKVDRVLLEKDGDDNRAVGVRLKNGREIPASQVISTIDGHTTLFHLLEEQYMTPTLDKLYHEILPQGGNTYPGLITVFVGCRKKVGEGEPHSTTYILNEQEAEQLPECMQGSILLQHRSRMADGFTPQEGSVIRLAYFTYFDRWNRWRSEDKPHYRRRKEEIVTFIRSFLEKLYPGINDTIDVIEVATPVTMKRYTGNTGGAILGWKSEEADNLLDRLINKDKMQLPGLKNFYMAGHWVAGGSLIKAAVSGRYVAQFLCKNMNRSFDSGFSNYQGAWHPDQWGLQLERSTSESVQDDEADVLETITANI</sequence>